<gene>
    <name evidence="1" type="ORF">Dcar01_02696</name>
</gene>
<dbReference type="Gene3D" id="1.10.10.10">
    <property type="entry name" value="Winged helix-like DNA-binding domain superfamily/Winged helix DNA-binding domain"/>
    <property type="match status" value="1"/>
</dbReference>
<dbReference type="CDD" id="cd00090">
    <property type="entry name" value="HTH_ARSR"/>
    <property type="match status" value="1"/>
</dbReference>
<dbReference type="InterPro" id="IPR011991">
    <property type="entry name" value="ArsR-like_HTH"/>
</dbReference>
<evidence type="ECO:0000313" key="2">
    <source>
        <dbReference type="Proteomes" id="UP001401887"/>
    </source>
</evidence>
<evidence type="ECO:0008006" key="3">
    <source>
        <dbReference type="Google" id="ProtNLM"/>
    </source>
</evidence>
<dbReference type="InterPro" id="IPR036388">
    <property type="entry name" value="WH-like_DNA-bd_sf"/>
</dbReference>
<comment type="caution">
    <text evidence="1">The sequence shown here is derived from an EMBL/GenBank/DDBJ whole genome shotgun (WGS) entry which is preliminary data.</text>
</comment>
<evidence type="ECO:0000313" key="1">
    <source>
        <dbReference type="EMBL" id="GAA5513947.1"/>
    </source>
</evidence>
<proteinExistence type="predicted"/>
<dbReference type="RefSeq" id="WP_345466046.1">
    <property type="nucleotide sequence ID" value="NZ_BAABRP010000011.1"/>
</dbReference>
<reference evidence="1 2" key="1">
    <citation type="submission" date="2024-02" db="EMBL/GenBank/DDBJ databases">
        <title>Deinococcus carri NBRC 110142.</title>
        <authorList>
            <person name="Ichikawa N."/>
            <person name="Katano-Makiyama Y."/>
            <person name="Hidaka K."/>
        </authorList>
    </citation>
    <scope>NUCLEOTIDE SEQUENCE [LARGE SCALE GENOMIC DNA]</scope>
    <source>
        <strain evidence="1 2">NBRC 110142</strain>
    </source>
</reference>
<organism evidence="1 2">
    <name type="scientific">Deinococcus carri</name>
    <dbReference type="NCBI Taxonomy" id="1211323"/>
    <lineage>
        <taxon>Bacteria</taxon>
        <taxon>Thermotogati</taxon>
        <taxon>Deinococcota</taxon>
        <taxon>Deinococci</taxon>
        <taxon>Deinococcales</taxon>
        <taxon>Deinococcaceae</taxon>
        <taxon>Deinococcus</taxon>
    </lineage>
</organism>
<name>A0ABP9W9C1_9DEIO</name>
<dbReference type="SUPFAM" id="SSF46785">
    <property type="entry name" value="Winged helix' DNA-binding domain"/>
    <property type="match status" value="1"/>
</dbReference>
<keyword evidence="2" id="KW-1185">Reference proteome</keyword>
<dbReference type="EMBL" id="BAABRP010000011">
    <property type="protein sequence ID" value="GAA5513947.1"/>
    <property type="molecule type" value="Genomic_DNA"/>
</dbReference>
<dbReference type="Proteomes" id="UP001401887">
    <property type="component" value="Unassembled WGS sequence"/>
</dbReference>
<dbReference type="InterPro" id="IPR036390">
    <property type="entry name" value="WH_DNA-bd_sf"/>
</dbReference>
<accession>A0ABP9W9C1</accession>
<sequence length="208" mass="23393">MTAHHVATSQQAALLLHPEFRPLLQYLMQDARSATEVAHRLQLPLPRASYLLLKLQRAGVAVVERVDPRAGRPIQRYRVAPRWFIPYDVTAAETLDAFWWGQIRPRMAQIATLAARQAQDYAPVWGLWLSQGETDSNLEIGDEAGPARDVFAGDEPLMLTIAGLRLNEAQARLLKRQLLNLLEEAARWETPNAPEYTLSLLLVRGGVE</sequence>
<protein>
    <recommendedName>
        <fullName evidence="3">ArsR family transcriptional regulator</fullName>
    </recommendedName>
</protein>